<gene>
    <name evidence="5" type="ORF">B0T18DRAFT_441832</name>
</gene>
<keyword evidence="1" id="KW-0808">Transferase</keyword>
<dbReference type="Gene3D" id="3.40.630.10">
    <property type="entry name" value="Zn peptidases"/>
    <property type="match status" value="1"/>
</dbReference>
<organism evidence="5 6">
    <name type="scientific">Schizothecium vesticola</name>
    <dbReference type="NCBI Taxonomy" id="314040"/>
    <lineage>
        <taxon>Eukaryota</taxon>
        <taxon>Fungi</taxon>
        <taxon>Dikarya</taxon>
        <taxon>Ascomycota</taxon>
        <taxon>Pezizomycotina</taxon>
        <taxon>Sordariomycetes</taxon>
        <taxon>Sordariomycetidae</taxon>
        <taxon>Sordariales</taxon>
        <taxon>Schizotheciaceae</taxon>
        <taxon>Schizothecium</taxon>
    </lineage>
</organism>
<comment type="similarity">
    <text evidence="3">Belongs to the peptidase M28 family.</text>
</comment>
<dbReference type="GO" id="GO:0016603">
    <property type="term" value="F:glutaminyl-peptide cyclotransferase activity"/>
    <property type="evidence" value="ECO:0007669"/>
    <property type="project" value="InterPro"/>
</dbReference>
<dbReference type="Pfam" id="PF04389">
    <property type="entry name" value="Peptidase_M28"/>
    <property type="match status" value="1"/>
</dbReference>
<evidence type="ECO:0000313" key="6">
    <source>
        <dbReference type="Proteomes" id="UP001172155"/>
    </source>
</evidence>
<protein>
    <recommendedName>
        <fullName evidence="3">Peptide hydrolase</fullName>
        <ecNumber evidence="3">3.4.-.-</ecNumber>
    </recommendedName>
</protein>
<feature type="chain" id="PRO_5041481150" description="Peptide hydrolase" evidence="3">
    <location>
        <begin position="23"/>
        <end position="375"/>
    </location>
</feature>
<evidence type="ECO:0000256" key="3">
    <source>
        <dbReference type="RuleBase" id="RU361240"/>
    </source>
</evidence>
<dbReference type="SUPFAM" id="SSF53187">
    <property type="entry name" value="Zn-dependent exopeptidases"/>
    <property type="match status" value="1"/>
</dbReference>
<keyword evidence="3" id="KW-0378">Hydrolase</keyword>
<dbReference type="EC" id="3.4.-.-" evidence="3"/>
<keyword evidence="3" id="KW-0479">Metal-binding</keyword>
<comment type="caution">
    <text evidence="5">The sequence shown here is derived from an EMBL/GenBank/DDBJ whole genome shotgun (WGS) entry which is preliminary data.</text>
</comment>
<keyword evidence="3" id="KW-0862">Zinc</keyword>
<sequence length="375" mass="41534">MARPPHPTITLLLLLLLPLVSAYQDLSDSFLRLMPHPSPSDFAIHPSPDGSSLLAPILIPRVPGTPGQAKVQQHFVSFFRTHLPTWTITWQNSTARTPATGTREIPFQNLILRREPPWTKPGQASYLTLVAHYDSKMTPKGFIGATDSAAPCAVLMFVARAVEGYLARMYKEMVELGEDKGNRTLAMDMGVQVLLLDGEEAFVAWTEEDSLYGARALAREWEGGGKFGVGARYRDELGQIGLFVLLDLLGGPRPVVPSYFATTHWAYEKMATLEGRLRGLGLMESEAAGRGGFLPDGGKGREMFGRNAIGDDHVPFLERGTNVLHMIPSPFPDVWHTMRDDGEHLDLATVRDWARIVTAFTLEWLDMMEVEPEAP</sequence>
<evidence type="ECO:0000256" key="1">
    <source>
        <dbReference type="ARBA" id="ARBA00022679"/>
    </source>
</evidence>
<dbReference type="Proteomes" id="UP001172155">
    <property type="component" value="Unassembled WGS sequence"/>
</dbReference>
<evidence type="ECO:0000259" key="4">
    <source>
        <dbReference type="Pfam" id="PF04389"/>
    </source>
</evidence>
<dbReference type="InterPro" id="IPR040234">
    <property type="entry name" value="QC/QCL"/>
</dbReference>
<evidence type="ECO:0000256" key="2">
    <source>
        <dbReference type="ARBA" id="ARBA00023315"/>
    </source>
</evidence>
<dbReference type="InterPro" id="IPR037457">
    <property type="entry name" value="M28_QC"/>
</dbReference>
<reference evidence="5" key="1">
    <citation type="submission" date="2023-06" db="EMBL/GenBank/DDBJ databases">
        <title>Genome-scale phylogeny and comparative genomics of the fungal order Sordariales.</title>
        <authorList>
            <consortium name="Lawrence Berkeley National Laboratory"/>
            <person name="Hensen N."/>
            <person name="Bonometti L."/>
            <person name="Westerberg I."/>
            <person name="Brannstrom I.O."/>
            <person name="Guillou S."/>
            <person name="Cros-Aarteil S."/>
            <person name="Calhoun S."/>
            <person name="Haridas S."/>
            <person name="Kuo A."/>
            <person name="Mondo S."/>
            <person name="Pangilinan J."/>
            <person name="Riley R."/>
            <person name="LaButti K."/>
            <person name="Andreopoulos B."/>
            <person name="Lipzen A."/>
            <person name="Chen C."/>
            <person name="Yanf M."/>
            <person name="Daum C."/>
            <person name="Ng V."/>
            <person name="Clum A."/>
            <person name="Steindorff A."/>
            <person name="Ohm R."/>
            <person name="Martin F."/>
            <person name="Silar P."/>
            <person name="Natvig D."/>
            <person name="Lalanne C."/>
            <person name="Gautier V."/>
            <person name="Ament-velasquez S.L."/>
            <person name="Kruys A."/>
            <person name="Hutchinson M.I."/>
            <person name="Powell A.J."/>
            <person name="Barry K."/>
            <person name="Miller A.N."/>
            <person name="Grigoriev I.V."/>
            <person name="Debuchy R."/>
            <person name="Gladieux P."/>
            <person name="Thoren M.H."/>
            <person name="Johannesson H."/>
        </authorList>
    </citation>
    <scope>NUCLEOTIDE SEQUENCE</scope>
    <source>
        <strain evidence="5">SMH3187-1</strain>
    </source>
</reference>
<keyword evidence="6" id="KW-1185">Reference proteome</keyword>
<keyword evidence="3" id="KW-0645">Protease</keyword>
<dbReference type="PANTHER" id="PTHR12283">
    <property type="entry name" value="GLUTAMINYL-PEPTIDE CYCLOTRANSFERASE"/>
    <property type="match status" value="1"/>
</dbReference>
<dbReference type="CDD" id="cd03880">
    <property type="entry name" value="M28_QC_like"/>
    <property type="match status" value="1"/>
</dbReference>
<dbReference type="InterPro" id="IPR007484">
    <property type="entry name" value="Peptidase_M28"/>
</dbReference>
<dbReference type="GO" id="GO:0006508">
    <property type="term" value="P:proteolysis"/>
    <property type="evidence" value="ECO:0007669"/>
    <property type="project" value="UniProtKB-KW"/>
</dbReference>
<dbReference type="PANTHER" id="PTHR12283:SF2">
    <property type="entry name" value="PEPTIDE HYDROLASE"/>
    <property type="match status" value="1"/>
</dbReference>
<name>A0AA40F8E7_9PEZI</name>
<keyword evidence="2" id="KW-0012">Acyltransferase</keyword>
<dbReference type="EMBL" id="JAUKUD010000001">
    <property type="protein sequence ID" value="KAK0753132.1"/>
    <property type="molecule type" value="Genomic_DNA"/>
</dbReference>
<feature type="domain" description="Peptidase M28" evidence="4">
    <location>
        <begin position="121"/>
        <end position="360"/>
    </location>
</feature>
<accession>A0AA40F8E7</accession>
<dbReference type="AlphaFoldDB" id="A0AA40F8E7"/>
<keyword evidence="3" id="KW-0732">Signal</keyword>
<proteinExistence type="inferred from homology"/>
<evidence type="ECO:0000313" key="5">
    <source>
        <dbReference type="EMBL" id="KAK0753132.1"/>
    </source>
</evidence>
<feature type="signal peptide" evidence="3">
    <location>
        <begin position="1"/>
        <end position="22"/>
    </location>
</feature>
<dbReference type="GO" id="GO:0008233">
    <property type="term" value="F:peptidase activity"/>
    <property type="evidence" value="ECO:0007669"/>
    <property type="project" value="UniProtKB-KW"/>
</dbReference>
<dbReference type="GO" id="GO:0008270">
    <property type="term" value="F:zinc ion binding"/>
    <property type="evidence" value="ECO:0007669"/>
    <property type="project" value="TreeGrafter"/>
</dbReference>